<feature type="region of interest" description="Disordered" evidence="1">
    <location>
        <begin position="257"/>
        <end position="303"/>
    </location>
</feature>
<feature type="compositionally biased region" description="Basic and acidic residues" evidence="1">
    <location>
        <begin position="486"/>
        <end position="500"/>
    </location>
</feature>
<proteinExistence type="predicted"/>
<evidence type="ECO:0008006" key="5">
    <source>
        <dbReference type="Google" id="ProtNLM"/>
    </source>
</evidence>
<evidence type="ECO:0000313" key="3">
    <source>
        <dbReference type="EMBL" id="OMJ20555.1"/>
    </source>
</evidence>
<dbReference type="STRING" id="133412.A0A1R1Y101"/>
<organism evidence="3 4">
    <name type="scientific">Smittium culicis</name>
    <dbReference type="NCBI Taxonomy" id="133412"/>
    <lineage>
        <taxon>Eukaryota</taxon>
        <taxon>Fungi</taxon>
        <taxon>Fungi incertae sedis</taxon>
        <taxon>Zoopagomycota</taxon>
        <taxon>Kickxellomycotina</taxon>
        <taxon>Harpellomycetes</taxon>
        <taxon>Harpellales</taxon>
        <taxon>Legeriomycetaceae</taxon>
        <taxon>Smittium</taxon>
    </lineage>
</organism>
<dbReference type="Proteomes" id="UP000187283">
    <property type="component" value="Unassembled WGS sequence"/>
</dbReference>
<feature type="compositionally biased region" description="Basic and acidic residues" evidence="1">
    <location>
        <begin position="288"/>
        <end position="303"/>
    </location>
</feature>
<feature type="compositionally biased region" description="Basic residues" evidence="1">
    <location>
        <begin position="515"/>
        <end position="524"/>
    </location>
</feature>
<feature type="compositionally biased region" description="Polar residues" evidence="1">
    <location>
        <begin position="263"/>
        <end position="279"/>
    </location>
</feature>
<feature type="compositionally biased region" description="Basic residues" evidence="1">
    <location>
        <begin position="105"/>
        <end position="129"/>
    </location>
</feature>
<keyword evidence="4" id="KW-1185">Reference proteome</keyword>
<feature type="signal peptide" evidence="2">
    <location>
        <begin position="1"/>
        <end position="16"/>
    </location>
</feature>
<evidence type="ECO:0000313" key="4">
    <source>
        <dbReference type="Proteomes" id="UP000187283"/>
    </source>
</evidence>
<protein>
    <recommendedName>
        <fullName evidence="5">Midasin</fullName>
    </recommendedName>
</protein>
<dbReference type="OrthoDB" id="433512at2759"/>
<feature type="compositionally biased region" description="Acidic residues" evidence="1">
    <location>
        <begin position="458"/>
        <end position="481"/>
    </location>
</feature>
<evidence type="ECO:0000256" key="1">
    <source>
        <dbReference type="SAM" id="MobiDB-lite"/>
    </source>
</evidence>
<accession>A0A1R1Y101</accession>
<comment type="caution">
    <text evidence="3">The sequence shown here is derived from an EMBL/GenBank/DDBJ whole genome shotgun (WGS) entry which is preliminary data.</text>
</comment>
<gene>
    <name evidence="3" type="ORF">AYI70_g4036</name>
</gene>
<feature type="region of interest" description="Disordered" evidence="1">
    <location>
        <begin position="102"/>
        <end position="167"/>
    </location>
</feature>
<sequence length="666" mass="71595">MIVGIISLLLSAQVLSSSLDKSSQYEYYDDNLMPTSGCTSQSNYKKRSSRGVSILQLDKLQGSGGKTKKVLRSRAIKYSKGKRSEPSPAELIASDSEKMVDYRRKTAQNKKYLSRNKKRSESRRMKNKRKIDGDESVSVGETKNDIENGTDAVIDAENGADSVTDAETGNDAVADAETETGNDAVADAENGADAVADAENGTNAVADAENGANAVADAENGANAVADAENGANAVADAENGTNAVADAENGTDAVADAENETDSVSNAKNVTEAVTDNVNGAEPSEEYPNKFDRFSSKKNKEMDRLLSSKEACNKSIKNKDGKHDPSCDYYNDYTGEYTNLRLSSPTSYRANSTSDDIVIEDSDGKENSPGEIDSVDDQLDSGEDDGTSLSAIESPGESSDEAGGEKSNGDLSDAPETPDNQEINPKDEAYSNESPQMIPVSGQVGGQENASEHPEIDEFESVFEEIDPEFSQETEVDQENNDSANQDKEEHENSSKESSDTPSDELVDGAAVILKKRRVRNHKNSPMNDSSDLDEHELDGSLTEEASPEDVLIEDSPTEGDSSPDEASNINSNEDSNDDTNAQDNSTAYENGGESSRNGHHNHRNHDSAPESVDENTGDAIQEETDDVSIDTMELYGCEGVDCIPVLFKKIKSIEKKLEKNSDSD</sequence>
<feature type="region of interest" description="Disordered" evidence="1">
    <location>
        <begin position="344"/>
        <end position="629"/>
    </location>
</feature>
<name>A0A1R1Y101_9FUNG</name>
<keyword evidence="2" id="KW-0732">Signal</keyword>
<feature type="compositionally biased region" description="Acidic residues" evidence="1">
    <location>
        <begin position="547"/>
        <end position="565"/>
    </location>
</feature>
<reference evidence="3 4" key="1">
    <citation type="submission" date="2017-01" db="EMBL/GenBank/DDBJ databases">
        <authorList>
            <person name="Mah S.A."/>
            <person name="Swanson W.J."/>
            <person name="Moy G.W."/>
            <person name="Vacquier V.D."/>
        </authorList>
    </citation>
    <scope>NUCLEOTIDE SEQUENCE [LARGE SCALE GENOMIC DNA]</scope>
    <source>
        <strain evidence="3 4">GSMNP</strain>
    </source>
</reference>
<feature type="compositionally biased region" description="Polar residues" evidence="1">
    <location>
        <begin position="344"/>
        <end position="356"/>
    </location>
</feature>
<feature type="compositionally biased region" description="Polar residues" evidence="1">
    <location>
        <begin position="583"/>
        <end position="597"/>
    </location>
</feature>
<evidence type="ECO:0000256" key="2">
    <source>
        <dbReference type="SAM" id="SignalP"/>
    </source>
</evidence>
<dbReference type="AlphaFoldDB" id="A0A1R1Y101"/>
<dbReference type="EMBL" id="LSSN01001211">
    <property type="protein sequence ID" value="OMJ20555.1"/>
    <property type="molecule type" value="Genomic_DNA"/>
</dbReference>
<feature type="compositionally biased region" description="Acidic residues" evidence="1">
    <location>
        <begin position="613"/>
        <end position="629"/>
    </location>
</feature>
<feature type="compositionally biased region" description="Acidic residues" evidence="1">
    <location>
        <begin position="374"/>
        <end position="387"/>
    </location>
</feature>
<feature type="chain" id="PRO_5012435704" description="Midasin" evidence="2">
    <location>
        <begin position="17"/>
        <end position="666"/>
    </location>
</feature>